<reference evidence="2" key="1">
    <citation type="journal article" date="2012" name="Nature">
        <title>The oyster genome reveals stress adaptation and complexity of shell formation.</title>
        <authorList>
            <person name="Zhang G."/>
            <person name="Fang X."/>
            <person name="Guo X."/>
            <person name="Li L."/>
            <person name="Luo R."/>
            <person name="Xu F."/>
            <person name="Yang P."/>
            <person name="Zhang L."/>
            <person name="Wang X."/>
            <person name="Qi H."/>
            <person name="Xiong Z."/>
            <person name="Que H."/>
            <person name="Xie Y."/>
            <person name="Holland P.W."/>
            <person name="Paps J."/>
            <person name="Zhu Y."/>
            <person name="Wu F."/>
            <person name="Chen Y."/>
            <person name="Wang J."/>
            <person name="Peng C."/>
            <person name="Meng J."/>
            <person name="Yang L."/>
            <person name="Liu J."/>
            <person name="Wen B."/>
            <person name="Zhang N."/>
            <person name="Huang Z."/>
            <person name="Zhu Q."/>
            <person name="Feng Y."/>
            <person name="Mount A."/>
            <person name="Hedgecock D."/>
            <person name="Xu Z."/>
            <person name="Liu Y."/>
            <person name="Domazet-Loso T."/>
            <person name="Du Y."/>
            <person name="Sun X."/>
            <person name="Zhang S."/>
            <person name="Liu B."/>
            <person name="Cheng P."/>
            <person name="Jiang X."/>
            <person name="Li J."/>
            <person name="Fan D."/>
            <person name="Wang W."/>
            <person name="Fu W."/>
            <person name="Wang T."/>
            <person name="Wang B."/>
            <person name="Zhang J."/>
            <person name="Peng Z."/>
            <person name="Li Y."/>
            <person name="Li N."/>
            <person name="Wang J."/>
            <person name="Chen M."/>
            <person name="He Y."/>
            <person name="Tan F."/>
            <person name="Song X."/>
            <person name="Zheng Q."/>
            <person name="Huang R."/>
            <person name="Yang H."/>
            <person name="Du X."/>
            <person name="Chen L."/>
            <person name="Yang M."/>
            <person name="Gaffney P.M."/>
            <person name="Wang S."/>
            <person name="Luo L."/>
            <person name="She Z."/>
            <person name="Ming Y."/>
            <person name="Huang W."/>
            <person name="Zhang S."/>
            <person name="Huang B."/>
            <person name="Zhang Y."/>
            <person name="Qu T."/>
            <person name="Ni P."/>
            <person name="Miao G."/>
            <person name="Wang J."/>
            <person name="Wang Q."/>
            <person name="Steinberg C.E."/>
            <person name="Wang H."/>
            <person name="Li N."/>
            <person name="Qian L."/>
            <person name="Zhang G."/>
            <person name="Li Y."/>
            <person name="Yang H."/>
            <person name="Liu X."/>
            <person name="Wang J."/>
            <person name="Yin Y."/>
            <person name="Wang J."/>
        </authorList>
    </citation>
    <scope>NUCLEOTIDE SEQUENCE [LARGE SCALE GENOMIC DNA]</scope>
    <source>
        <strain evidence="2">05x7-T-G4-1.051#20</strain>
    </source>
</reference>
<dbReference type="GO" id="GO:0005044">
    <property type="term" value="F:scavenger receptor activity"/>
    <property type="evidence" value="ECO:0007669"/>
    <property type="project" value="InterPro"/>
</dbReference>
<keyword evidence="2" id="KW-0675">Receptor</keyword>
<dbReference type="HOGENOM" id="CLU_1099416_0_0_1"/>
<protein>
    <submittedName>
        <fullName evidence="2">Scavenger receptor class F member 2</fullName>
    </submittedName>
</protein>
<evidence type="ECO:0000313" key="2">
    <source>
        <dbReference type="EMBL" id="EKC31317.1"/>
    </source>
</evidence>
<gene>
    <name evidence="2" type="ORF">CGI_10009957</name>
</gene>
<name>K1Q420_MAGGI</name>
<dbReference type="PANTHER" id="PTHR24043">
    <property type="entry name" value="SCAVENGER RECEPTOR CLASS F"/>
    <property type="match status" value="1"/>
</dbReference>
<dbReference type="InParanoid" id="K1Q420"/>
<evidence type="ECO:0000256" key="1">
    <source>
        <dbReference type="ARBA" id="ARBA00022536"/>
    </source>
</evidence>
<accession>K1Q420</accession>
<proteinExistence type="predicted"/>
<dbReference type="AlphaFoldDB" id="K1Q420"/>
<dbReference type="PANTHER" id="PTHR24043:SF8">
    <property type="entry name" value="EGF-LIKE DOMAIN-CONTAINING PROTEIN"/>
    <property type="match status" value="1"/>
</dbReference>
<dbReference type="EMBL" id="JH817903">
    <property type="protein sequence ID" value="EKC31317.1"/>
    <property type="molecule type" value="Genomic_DNA"/>
</dbReference>
<dbReference type="InterPro" id="IPR042635">
    <property type="entry name" value="MEGF10/SREC1/2-like"/>
</dbReference>
<keyword evidence="1" id="KW-0245">EGF-like domain</keyword>
<organism evidence="2">
    <name type="scientific">Magallana gigas</name>
    <name type="common">Pacific oyster</name>
    <name type="synonym">Crassostrea gigas</name>
    <dbReference type="NCBI Taxonomy" id="29159"/>
    <lineage>
        <taxon>Eukaryota</taxon>
        <taxon>Metazoa</taxon>
        <taxon>Spiralia</taxon>
        <taxon>Lophotrochozoa</taxon>
        <taxon>Mollusca</taxon>
        <taxon>Bivalvia</taxon>
        <taxon>Autobranchia</taxon>
        <taxon>Pteriomorphia</taxon>
        <taxon>Ostreida</taxon>
        <taxon>Ostreoidea</taxon>
        <taxon>Ostreidae</taxon>
        <taxon>Magallana</taxon>
    </lineage>
</organism>
<sequence length="253" mass="27542">MPAAVMVEELVLTGRGKVVATGCPLQFTPPEKSPVDMRRKKMTVAPLAQLASAQRWRARRALRTNNLSRRSTTIISLSSTFESYSASKTNDGCNNNCINRDCDAFGFCIQGCVDGYWGDTCDSVCPVTCIELSCNKITGHCVTCISGYWGDTCTLLCSSFCYGGVCDKTNGKCTLGCAPGRNGEICDRICSSGCKYDTCNQQSGICLKGCKQNWSGDYCNRIYDTAEENAGYQELGQVSGPSHYDQLQRSQTE</sequence>